<evidence type="ECO:0000256" key="1">
    <source>
        <dbReference type="SAM" id="MobiDB-lite"/>
    </source>
</evidence>
<keyword evidence="2" id="KW-0812">Transmembrane</keyword>
<keyword evidence="4" id="KW-1185">Reference proteome</keyword>
<feature type="transmembrane region" description="Helical" evidence="2">
    <location>
        <begin position="162"/>
        <end position="182"/>
    </location>
</feature>
<evidence type="ECO:0000313" key="3">
    <source>
        <dbReference type="EMBL" id="EKP94629.1"/>
    </source>
</evidence>
<dbReference type="Proteomes" id="UP000005710">
    <property type="component" value="Unassembled WGS sequence"/>
</dbReference>
<sequence>MFLFALALAMLVGWLRGGTIVNVARLPLRWGLAVPVPFAIRAVLLHTEASSNPWLHHWSPVLQGIAYGSMVILALVNRHLPGAAFLITGTLANALVIMANGGRMPVSEWAVRVAAGGADRATALTLLRMEDSLTHQLLGPGTRLPWLADIIPLPRPFPFPSVASAGDVVLAIGLMWLILAAMGKRAGTAVDESGHPDPGAGPAKRALDRCGSL</sequence>
<protein>
    <recommendedName>
        <fullName evidence="5">DUF5317 domain-containing protein</fullName>
    </recommendedName>
</protein>
<dbReference type="AlphaFoldDB" id="K6Q125"/>
<gene>
    <name evidence="3" type="ORF">ThesuDRAFT_02369</name>
</gene>
<feature type="transmembrane region" description="Helical" evidence="2">
    <location>
        <begin position="57"/>
        <end position="76"/>
    </location>
</feature>
<dbReference type="RefSeq" id="WP_006904650.1">
    <property type="nucleotide sequence ID" value="NZ_JH976535.1"/>
</dbReference>
<feature type="region of interest" description="Disordered" evidence="1">
    <location>
        <begin position="189"/>
        <end position="213"/>
    </location>
</feature>
<feature type="transmembrane region" description="Helical" evidence="2">
    <location>
        <begin position="83"/>
        <end position="102"/>
    </location>
</feature>
<name>K6Q125_9FIRM</name>
<comment type="caution">
    <text evidence="3">The sequence shown here is derived from an EMBL/GenBank/DDBJ whole genome shotgun (WGS) entry which is preliminary data.</text>
</comment>
<dbReference type="STRING" id="867903.ThesuDRAFT_02369"/>
<accession>K6Q125</accession>
<proteinExistence type="predicted"/>
<reference evidence="3" key="1">
    <citation type="submission" date="2010-10" db="EMBL/GenBank/DDBJ databases">
        <authorList>
            <consortium name="US DOE Joint Genome Institute (JGI-PGF)"/>
            <person name="Lucas S."/>
            <person name="Copeland A."/>
            <person name="Lapidus A."/>
            <person name="Bruce D."/>
            <person name="Goodwin L."/>
            <person name="Pitluck S."/>
            <person name="Kyrpides N."/>
            <person name="Mavromatis K."/>
            <person name="Detter J.C."/>
            <person name="Han C."/>
            <person name="Land M."/>
            <person name="Hauser L."/>
            <person name="Markowitz V."/>
            <person name="Cheng J.-F."/>
            <person name="Hugenholtz P."/>
            <person name="Woyke T."/>
            <person name="Wu D."/>
            <person name="Pukall R."/>
            <person name="Wahrenburg C."/>
            <person name="Brambilla E."/>
            <person name="Klenk H.-P."/>
            <person name="Eisen J.A."/>
        </authorList>
    </citation>
    <scope>NUCLEOTIDE SEQUENCE [LARGE SCALE GENOMIC DNA]</scope>
    <source>
        <strain evidence="3">DSM 13965</strain>
    </source>
</reference>
<keyword evidence="2" id="KW-0472">Membrane</keyword>
<dbReference type="Pfam" id="PF17248">
    <property type="entry name" value="DUF5317"/>
    <property type="match status" value="1"/>
</dbReference>
<organism evidence="3 4">
    <name type="scientific">Thermaerobacter subterraneus DSM 13965</name>
    <dbReference type="NCBI Taxonomy" id="867903"/>
    <lineage>
        <taxon>Bacteria</taxon>
        <taxon>Bacillati</taxon>
        <taxon>Bacillota</taxon>
        <taxon>Clostridia</taxon>
        <taxon>Eubacteriales</taxon>
        <taxon>Clostridiales Family XVII. Incertae Sedis</taxon>
        <taxon>Thermaerobacter</taxon>
    </lineage>
</organism>
<dbReference type="InterPro" id="IPR035168">
    <property type="entry name" value="DUF5317"/>
</dbReference>
<dbReference type="HOGENOM" id="CLU_116594_0_0_9"/>
<dbReference type="eggNOG" id="ENOG5030JTI">
    <property type="taxonomic scope" value="Bacteria"/>
</dbReference>
<evidence type="ECO:0000256" key="2">
    <source>
        <dbReference type="SAM" id="Phobius"/>
    </source>
</evidence>
<evidence type="ECO:0008006" key="5">
    <source>
        <dbReference type="Google" id="ProtNLM"/>
    </source>
</evidence>
<keyword evidence="2" id="KW-1133">Transmembrane helix</keyword>
<dbReference type="EMBL" id="AENY02000003">
    <property type="protein sequence ID" value="EKP94629.1"/>
    <property type="molecule type" value="Genomic_DNA"/>
</dbReference>
<evidence type="ECO:0000313" key="4">
    <source>
        <dbReference type="Proteomes" id="UP000005710"/>
    </source>
</evidence>
<reference evidence="3" key="2">
    <citation type="submission" date="2012-10" db="EMBL/GenBank/DDBJ databases">
        <title>Improved high-quality draft of Thermaerobacter subterraneus C21, DSM 13965.</title>
        <authorList>
            <consortium name="DOE Joint Genome Institute"/>
            <person name="Eisen J."/>
            <person name="Huntemann M."/>
            <person name="Wei C.-L."/>
            <person name="Han J."/>
            <person name="Detter J.C."/>
            <person name="Han C."/>
            <person name="Tapia R."/>
            <person name="Chen A."/>
            <person name="Kyrpides N."/>
            <person name="Mavromatis K."/>
            <person name="Markowitz V."/>
            <person name="Szeto E."/>
            <person name="Ivanova N."/>
            <person name="Mikhailova N."/>
            <person name="Ovchinnikova G."/>
            <person name="Pagani I."/>
            <person name="Pati A."/>
            <person name="Goodwin L."/>
            <person name="Nordberg H.P."/>
            <person name="Cantor M.N."/>
            <person name="Hua S.X."/>
            <person name="Woyke T."/>
            <person name="Eisen J."/>
            <person name="Klenk H.-P."/>
        </authorList>
    </citation>
    <scope>NUCLEOTIDE SEQUENCE [LARGE SCALE GENOMIC DNA]</scope>
    <source>
        <strain evidence="3">DSM 13965</strain>
    </source>
</reference>